<dbReference type="GO" id="GO:0106310">
    <property type="term" value="F:protein serine kinase activity"/>
    <property type="evidence" value="ECO:0007669"/>
    <property type="project" value="RHEA"/>
</dbReference>
<comment type="similarity">
    <text evidence="2 11">Belongs to the protein kinase superfamily. STE Ser/Thr protein kinase family. STE20 subfamily.</text>
</comment>
<dbReference type="Pfam" id="PF00069">
    <property type="entry name" value="Pkinase"/>
    <property type="match status" value="1"/>
</dbReference>
<evidence type="ECO:0000259" key="17">
    <source>
        <dbReference type="PROSITE" id="PS50219"/>
    </source>
</evidence>
<feature type="domain" description="CNH" evidence="17">
    <location>
        <begin position="494"/>
        <end position="805"/>
    </location>
</feature>
<evidence type="ECO:0000256" key="7">
    <source>
        <dbReference type="ARBA" id="ARBA00022777"/>
    </source>
</evidence>
<keyword evidence="8 11" id="KW-0067">ATP-binding</keyword>
<dbReference type="FunCoup" id="A0A2I2ZEG9">
    <property type="interactions" value="1029"/>
</dbReference>
<reference evidence="19" key="1">
    <citation type="submission" date="2011-05" db="EMBL/GenBank/DDBJ databases">
        <title>Insights into the evolution of the great apes provided by the gorilla genome.</title>
        <authorList>
            <person name="Scally A."/>
        </authorList>
    </citation>
    <scope>NUCLEOTIDE SEQUENCE [LARGE SCALE GENOMIC DNA]</scope>
</reference>
<dbReference type="SUPFAM" id="SSF56112">
    <property type="entry name" value="Protein kinase-like (PK-like)"/>
    <property type="match status" value="1"/>
</dbReference>
<evidence type="ECO:0000256" key="4">
    <source>
        <dbReference type="ARBA" id="ARBA00022553"/>
    </source>
</evidence>
<keyword evidence="7 11" id="KW-0418">Kinase</keyword>
<dbReference type="PIRSF" id="PIRSF038172">
    <property type="entry name" value="MAPKKKK"/>
    <property type="match status" value="1"/>
</dbReference>
<dbReference type="PROSITE" id="PS50011">
    <property type="entry name" value="PROTEIN_KINASE_DOM"/>
    <property type="match status" value="1"/>
</dbReference>
<reference evidence="18" key="3">
    <citation type="submission" date="2025-08" db="UniProtKB">
        <authorList>
            <consortium name="Ensembl"/>
        </authorList>
    </citation>
    <scope>IDENTIFICATION</scope>
</reference>
<dbReference type="GO" id="GO:0046330">
    <property type="term" value="P:positive regulation of JNK cascade"/>
    <property type="evidence" value="ECO:0007669"/>
    <property type="project" value="Ensembl"/>
</dbReference>
<name>A0A2I2ZEG9_GORGO</name>
<feature type="domain" description="Protein kinase" evidence="16">
    <location>
        <begin position="16"/>
        <end position="267"/>
    </location>
</feature>
<comment type="function">
    <text evidence="11">Serine/threonine kinase that plays a role in the response to environmental stress. Appears to act upstream of the JUN N-terminal pathway.</text>
</comment>
<evidence type="ECO:0000256" key="6">
    <source>
        <dbReference type="ARBA" id="ARBA00022741"/>
    </source>
</evidence>
<dbReference type="AlphaFoldDB" id="A0A2I2ZEG9"/>
<comment type="cofactor">
    <cofactor evidence="1 11">
        <name>Mg(2+)</name>
        <dbReference type="ChEBI" id="CHEBI:18420"/>
    </cofactor>
</comment>
<evidence type="ECO:0000256" key="1">
    <source>
        <dbReference type="ARBA" id="ARBA00001946"/>
    </source>
</evidence>
<proteinExistence type="inferred from homology"/>
<keyword evidence="19" id="KW-1185">Reference proteome</keyword>
<evidence type="ECO:0000256" key="12">
    <source>
        <dbReference type="PIRSR" id="PIRSR038172-1"/>
    </source>
</evidence>
<dbReference type="Proteomes" id="UP000001519">
    <property type="component" value="Chromosome 11"/>
</dbReference>
<keyword evidence="5 11" id="KW-0808">Transferase</keyword>
<dbReference type="InterPro" id="IPR001180">
    <property type="entry name" value="CNH_dom"/>
</dbReference>
<gene>
    <name evidence="18" type="primary">MAP4K2</name>
</gene>
<comment type="catalytic activity">
    <reaction evidence="10 11">
        <text>L-seryl-[protein] + ATP = O-phospho-L-seryl-[protein] + ADP + H(+)</text>
        <dbReference type="Rhea" id="RHEA:17989"/>
        <dbReference type="Rhea" id="RHEA-COMP:9863"/>
        <dbReference type="Rhea" id="RHEA-COMP:11604"/>
        <dbReference type="ChEBI" id="CHEBI:15378"/>
        <dbReference type="ChEBI" id="CHEBI:29999"/>
        <dbReference type="ChEBI" id="CHEBI:30616"/>
        <dbReference type="ChEBI" id="CHEBI:83421"/>
        <dbReference type="ChEBI" id="CHEBI:456216"/>
        <dbReference type="EC" id="2.7.11.1"/>
    </reaction>
</comment>
<evidence type="ECO:0000259" key="16">
    <source>
        <dbReference type="PROSITE" id="PS50011"/>
    </source>
</evidence>
<organism evidence="18 19">
    <name type="scientific">Gorilla gorilla gorilla</name>
    <name type="common">Western lowland gorilla</name>
    <dbReference type="NCBI Taxonomy" id="9595"/>
    <lineage>
        <taxon>Eukaryota</taxon>
        <taxon>Metazoa</taxon>
        <taxon>Chordata</taxon>
        <taxon>Craniata</taxon>
        <taxon>Vertebrata</taxon>
        <taxon>Euteleostomi</taxon>
        <taxon>Mammalia</taxon>
        <taxon>Eutheria</taxon>
        <taxon>Euarchontoglires</taxon>
        <taxon>Primates</taxon>
        <taxon>Haplorrhini</taxon>
        <taxon>Catarrhini</taxon>
        <taxon>Hominidae</taxon>
        <taxon>Gorilla</taxon>
    </lineage>
</organism>
<evidence type="ECO:0000256" key="9">
    <source>
        <dbReference type="ARBA" id="ARBA00047899"/>
    </source>
</evidence>
<feature type="active site" description="Proton acceptor" evidence="12">
    <location>
        <position position="136"/>
    </location>
</feature>
<dbReference type="GO" id="GO:0005524">
    <property type="term" value="F:ATP binding"/>
    <property type="evidence" value="ECO:0007669"/>
    <property type="project" value="UniProtKB-UniRule"/>
</dbReference>
<dbReference type="Pfam" id="PF00780">
    <property type="entry name" value="CNH"/>
    <property type="match status" value="1"/>
</dbReference>
<feature type="binding site" evidence="13">
    <location>
        <begin position="22"/>
        <end position="30"/>
    </location>
    <ligand>
        <name>ATP</name>
        <dbReference type="ChEBI" id="CHEBI:30616"/>
    </ligand>
</feature>
<dbReference type="PROSITE" id="PS50219">
    <property type="entry name" value="CNH"/>
    <property type="match status" value="1"/>
</dbReference>
<comment type="catalytic activity">
    <reaction evidence="9 11">
        <text>L-threonyl-[protein] + ATP = O-phospho-L-threonyl-[protein] + ADP + H(+)</text>
        <dbReference type="Rhea" id="RHEA:46608"/>
        <dbReference type="Rhea" id="RHEA-COMP:11060"/>
        <dbReference type="Rhea" id="RHEA-COMP:11605"/>
        <dbReference type="ChEBI" id="CHEBI:15378"/>
        <dbReference type="ChEBI" id="CHEBI:30013"/>
        <dbReference type="ChEBI" id="CHEBI:30616"/>
        <dbReference type="ChEBI" id="CHEBI:61977"/>
        <dbReference type="ChEBI" id="CHEBI:456216"/>
        <dbReference type="EC" id="2.7.11.1"/>
    </reaction>
</comment>
<dbReference type="GO" id="GO:0031435">
    <property type="term" value="F:mitogen-activated protein kinase kinase kinase binding"/>
    <property type="evidence" value="ECO:0007669"/>
    <property type="project" value="Ensembl"/>
</dbReference>
<dbReference type="InParanoid" id="A0A2I2ZEG9"/>
<dbReference type="Gene3D" id="1.10.510.10">
    <property type="entry name" value="Transferase(Phosphotransferase) domain 1"/>
    <property type="match status" value="1"/>
</dbReference>
<feature type="binding site" evidence="13 14">
    <location>
        <position position="45"/>
    </location>
    <ligand>
        <name>ATP</name>
        <dbReference type="ChEBI" id="CHEBI:30616"/>
    </ligand>
</feature>
<dbReference type="GO" id="GO:0006903">
    <property type="term" value="P:vesicle targeting"/>
    <property type="evidence" value="ECO:0007669"/>
    <property type="project" value="Ensembl"/>
</dbReference>
<dbReference type="SMART" id="SM00036">
    <property type="entry name" value="CNH"/>
    <property type="match status" value="1"/>
</dbReference>
<reference evidence="18" key="4">
    <citation type="submission" date="2025-09" db="UniProtKB">
        <authorList>
            <consortium name="Ensembl"/>
        </authorList>
    </citation>
    <scope>IDENTIFICATION</scope>
</reference>
<evidence type="ECO:0000256" key="8">
    <source>
        <dbReference type="ARBA" id="ARBA00022840"/>
    </source>
</evidence>
<dbReference type="OMA" id="ALIHANC"/>
<evidence type="ECO:0000256" key="11">
    <source>
        <dbReference type="PIRNR" id="PIRNR038172"/>
    </source>
</evidence>
<keyword evidence="6 11" id="KW-0547">Nucleotide-binding</keyword>
<feature type="region of interest" description="Disordered" evidence="15">
    <location>
        <begin position="401"/>
        <end position="440"/>
    </location>
</feature>
<evidence type="ECO:0000256" key="10">
    <source>
        <dbReference type="ARBA" id="ARBA00048679"/>
    </source>
</evidence>
<dbReference type="FunFam" id="1.10.510.10:FF:000031">
    <property type="entry name" value="Mitogen-activated protein kinase kinase kinase kinase"/>
    <property type="match status" value="1"/>
</dbReference>
<evidence type="ECO:0000256" key="14">
    <source>
        <dbReference type="PROSITE-ProRule" id="PRU10141"/>
    </source>
</evidence>
<dbReference type="PANTHER" id="PTHR48012:SF6">
    <property type="entry name" value="MITOGEN-ACTIVATED PROTEIN KINASE KINASE KINASE KINASE 2"/>
    <property type="match status" value="1"/>
</dbReference>
<dbReference type="Ensembl" id="ENSGGOT00000056409.1">
    <property type="protein sequence ID" value="ENSGGOP00000045400.1"/>
    <property type="gene ID" value="ENSGGOG00000002968.3"/>
</dbReference>
<evidence type="ECO:0000256" key="2">
    <source>
        <dbReference type="ARBA" id="ARBA00008874"/>
    </source>
</evidence>
<dbReference type="STRING" id="9593.ENSGGOP00000045400"/>
<evidence type="ECO:0000256" key="13">
    <source>
        <dbReference type="PIRSR" id="PIRSR038172-2"/>
    </source>
</evidence>
<reference evidence="18 19" key="2">
    <citation type="journal article" date="2012" name="Nature">
        <title>Insights into hominid evolution from the gorilla genome sequence.</title>
        <authorList>
            <person name="Scally A."/>
            <person name="Dutheil J.Y."/>
            <person name="Hillier L.W."/>
            <person name="Jordan G.E."/>
            <person name="Goodhead I."/>
            <person name="Herrero J."/>
            <person name="Hobolth A."/>
            <person name="Lappalainen T."/>
            <person name="Mailund T."/>
            <person name="Marques-Bonet T."/>
            <person name="McCarthy S."/>
            <person name="Montgomery S.H."/>
            <person name="Schwalie P.C."/>
            <person name="Tang Y.A."/>
            <person name="Ward M.C."/>
            <person name="Xue Y."/>
            <person name="Yngvadottir B."/>
            <person name="Alkan C."/>
            <person name="Andersen L.N."/>
            <person name="Ayub Q."/>
            <person name="Ball E.V."/>
            <person name="Beal K."/>
            <person name="Bradley B.J."/>
            <person name="Chen Y."/>
            <person name="Clee C.M."/>
            <person name="Fitzgerald S."/>
            <person name="Graves T.A."/>
            <person name="Gu Y."/>
            <person name="Heath P."/>
            <person name="Heger A."/>
            <person name="Karakoc E."/>
            <person name="Kolb-Kokocinski A."/>
            <person name="Laird G.K."/>
            <person name="Lunter G."/>
            <person name="Meader S."/>
            <person name="Mort M."/>
            <person name="Mullikin J.C."/>
            <person name="Munch K."/>
            <person name="O'Connor T.D."/>
            <person name="Phillips A.D."/>
            <person name="Prado-Martinez J."/>
            <person name="Rogers A.S."/>
            <person name="Sajjadian S."/>
            <person name="Schmidt D."/>
            <person name="Shaw K."/>
            <person name="Simpson J.T."/>
            <person name="Stenson P.D."/>
            <person name="Turner D.J."/>
            <person name="Vigilant L."/>
            <person name="Vilella A.J."/>
            <person name="Whitener W."/>
            <person name="Zhu B."/>
            <person name="Cooper D.N."/>
            <person name="de Jong P."/>
            <person name="Dermitzakis E.T."/>
            <person name="Eichler E.E."/>
            <person name="Flicek P."/>
            <person name="Goldman N."/>
            <person name="Mundy N.I."/>
            <person name="Ning Z."/>
            <person name="Odom D.T."/>
            <person name="Ponting C.P."/>
            <person name="Quail M.A."/>
            <person name="Ryder O.A."/>
            <person name="Searle S.M."/>
            <person name="Warren W.C."/>
            <person name="Wilson R.K."/>
            <person name="Schierup M.H."/>
            <person name="Rogers J."/>
            <person name="Tyler-Smith C."/>
            <person name="Durbin R."/>
        </authorList>
    </citation>
    <scope>NUCLEOTIDE SEQUENCE [LARGE SCALE GENOMIC DNA]</scope>
</reference>
<protein>
    <recommendedName>
        <fullName evidence="11">Mitogen-activated protein kinase kinase kinase kinase</fullName>
        <ecNumber evidence="11">2.7.11.1</ecNumber>
    </recommendedName>
</protein>
<sequence>MALLRDVSLQDPRDRFELLQRVGAGTYGDVYKARDTVTSELAAVKIVKLDPGDDISSLQQEITILRECRHPNVVAYIGSYLRNDRLWICMEFCGGGSLQEIYHATGPLEERQIAYVCREALKGLHHLHSQGKIHRDIKVGWLFFPTADFGVSGELTASVAKRRSFIGTPYWMAPEVAAVERKGGYNELCDVWALGITAIELGELQPPLFHLHPMRALMLMSKSSFQPPKLRDKTRWTQNFHHFLKLALTKNPKKRPTAEKLLQHPFTTQQLPRALLTQLLDKASDPHLGTPSPEDCELETYDMFPDTIHSRGQHGPAERTPSEIQFHQVKFGAPRRKETDPLNEPWEEEWTLLGKEELSGPLQRVRLEWDVVTGQPGNGRAGPCPSYQELDSPDDTMGTIKRAPFLGPLPPDPPAEELLSSPPGTLPPPPSGPNSSPLLPTAWATMKQREDPEVRGCHPATGSPQLPRFPQPCHPPPLHSLMGACFSKVFNGCPLRIHAAVTWIHPVTRDQFLVVGAEEGIYTLNLHELHEDTLEKLISHRCSWLYCVNNVLLSLSGKSTHIWAHDLPGLFEQRRLQQQVPLSIPTNRLTQRIIPRRFALSTKIPDTKGCLQCRVVRNPYTGATFLLAALPTSLLLLQWYEPLQKFLLLKNFSSPLPSPAGMLEPLVLDGKELPQVCVGAEGPEGPGCRVLFHVLPLEAGLTPDILIPPEGIPGSAQQVIQVDRDTILVSFERCVRIVNMQGEPTATLAPELTFDFPIETVVCLQDSVLAFWSHGMQGRSLDTNEVTQEITDETRIFRVLGAHRDIILESIPTDNPEAHSNLYILTGHQSTY</sequence>
<dbReference type="PROSITE" id="PS00107">
    <property type="entry name" value="PROTEIN_KINASE_ATP"/>
    <property type="match status" value="1"/>
</dbReference>
<accession>A0A2I2ZEG9</accession>
<dbReference type="PANTHER" id="PTHR48012">
    <property type="entry name" value="STERILE20-LIKE KINASE, ISOFORM B-RELATED"/>
    <property type="match status" value="1"/>
</dbReference>
<evidence type="ECO:0000256" key="15">
    <source>
        <dbReference type="SAM" id="MobiDB-lite"/>
    </source>
</evidence>
<dbReference type="Bgee" id="ENSGGOG00000002968">
    <property type="expression patterns" value="Expressed in frontal cortex and 6 other cell types or tissues"/>
</dbReference>
<dbReference type="InterPro" id="IPR011009">
    <property type="entry name" value="Kinase-like_dom_sf"/>
</dbReference>
<evidence type="ECO:0000256" key="5">
    <source>
        <dbReference type="ARBA" id="ARBA00022679"/>
    </source>
</evidence>
<dbReference type="CDD" id="cd06613">
    <property type="entry name" value="STKc_MAP4K3_like"/>
    <property type="match status" value="1"/>
</dbReference>
<dbReference type="GeneTree" id="ENSGT00940000162250"/>
<dbReference type="InterPro" id="IPR017441">
    <property type="entry name" value="Protein_kinase_ATP_BS"/>
</dbReference>
<dbReference type="GO" id="GO:0008349">
    <property type="term" value="F:MAP kinase kinase kinase kinase activity"/>
    <property type="evidence" value="ECO:0007669"/>
    <property type="project" value="InterPro"/>
</dbReference>
<dbReference type="InterPro" id="IPR000719">
    <property type="entry name" value="Prot_kinase_dom"/>
</dbReference>
<evidence type="ECO:0000256" key="3">
    <source>
        <dbReference type="ARBA" id="ARBA00022527"/>
    </source>
</evidence>
<keyword evidence="4" id="KW-0597">Phosphoprotein</keyword>
<dbReference type="InterPro" id="IPR021160">
    <property type="entry name" value="MAPKKKK"/>
</dbReference>
<dbReference type="InterPro" id="IPR050629">
    <property type="entry name" value="STE20/SPS1-PAK"/>
</dbReference>
<dbReference type="EMBL" id="CABD030079687">
    <property type="status" value="NOT_ANNOTATED_CDS"/>
    <property type="molecule type" value="Genomic_DNA"/>
</dbReference>
<keyword evidence="3 11" id="KW-0723">Serine/threonine-protein kinase</keyword>
<evidence type="ECO:0000313" key="18">
    <source>
        <dbReference type="Ensembl" id="ENSGGOP00000045400.1"/>
    </source>
</evidence>
<dbReference type="EC" id="2.7.11.1" evidence="11"/>
<evidence type="ECO:0000313" key="19">
    <source>
        <dbReference type="Proteomes" id="UP000001519"/>
    </source>
</evidence>